<dbReference type="SMART" id="SM00869">
    <property type="entry name" value="Autotransporter"/>
    <property type="match status" value="1"/>
</dbReference>
<dbReference type="InterPro" id="IPR006315">
    <property type="entry name" value="OM_autotransptr_brl_dom"/>
</dbReference>
<dbReference type="InterPro" id="IPR036709">
    <property type="entry name" value="Autotransporte_beta_dom_sf"/>
</dbReference>
<evidence type="ECO:0000256" key="1">
    <source>
        <dbReference type="ARBA" id="ARBA00023026"/>
    </source>
</evidence>
<reference evidence="4 5" key="1">
    <citation type="journal article" date="2012" name="PLoS Genet.">
        <title>Comparative Genomics of Plant-Associated Pseudomonas spp.: Insights into Diversity and Inheritance of Traits Involved in Multitrophic Interactions.</title>
        <authorList>
            <person name="Loper J.E."/>
            <person name="Hassan K.A."/>
            <person name="Mavrodi D.V."/>
            <person name="Davis E.W.II."/>
            <person name="Lim C.K."/>
            <person name="Shaffer B.T."/>
            <person name="Elbourne L.D."/>
            <person name="Stockwell V.O."/>
            <person name="Hartney S.L."/>
            <person name="Breakwell K."/>
            <person name="Henkels M.D."/>
            <person name="Tetu S.G."/>
            <person name="Rangel L.I."/>
            <person name="Kidarsa T.A."/>
            <person name="Wilson N.L."/>
            <person name="van de Mortel J.E."/>
            <person name="Song C."/>
            <person name="Blumhagen R."/>
            <person name="Radune D."/>
            <person name="Hostetler J.B."/>
            <person name="Brinkac L.M."/>
            <person name="Durkin A.S."/>
            <person name="Kluepfel D.A."/>
            <person name="Wechter W.P."/>
            <person name="Anderson A.J."/>
            <person name="Kim Y.C."/>
            <person name="Pierson L.S.III."/>
            <person name="Pierson E.A."/>
            <person name="Lindow S.E."/>
            <person name="Kobayashi D.Y."/>
            <person name="Raaijmakers J.M."/>
            <person name="Weller D.M."/>
            <person name="Thomashow L.S."/>
            <person name="Allen A.E."/>
            <person name="Paulsen I.T."/>
        </authorList>
    </citation>
    <scope>NUCLEOTIDE SEQUENCE [LARGE SCALE GENOMIC DNA]</scope>
    <source>
        <strain evidence="4 5">O6</strain>
    </source>
</reference>
<dbReference type="NCBIfam" id="TIGR01414">
    <property type="entry name" value="autotrans_barl"/>
    <property type="match status" value="1"/>
</dbReference>
<dbReference type="AlphaFoldDB" id="A0AB33X0X7"/>
<accession>A0AB33X0X7</accession>
<dbReference type="InterPro" id="IPR050909">
    <property type="entry name" value="Bact_Autotransporter_VF"/>
</dbReference>
<protein>
    <submittedName>
        <fullName evidence="4">Outer membrane autotransporter barrel domain protein</fullName>
    </submittedName>
</protein>
<dbReference type="Pfam" id="PF03797">
    <property type="entry name" value="Autotransporter"/>
    <property type="match status" value="1"/>
</dbReference>
<evidence type="ECO:0000313" key="5">
    <source>
        <dbReference type="Proteomes" id="UP000003790"/>
    </source>
</evidence>
<sequence length="1194" mass="120969">MNHAYRLIWNAAQSAWVVTSELAKRSKKSKGIICAAVCLISSLSQAGQVNVNGTSIDILPGTIIDTGTLSGASGGYAIVATNTGTITSDGLLTLKTGGGNAHAVFMQSGSTASLQNTMITTTGGGSHGLDAFNAGSLITIGNSAISTGGNTAFGVRAVGGGVINITDSNVSTAGNGSYGLNVTGAGSVVNAAGVTVATQGNIQAGTSAAGADAENGGRLQITNSTARATSITTSGSNAYGLLAQSGGELAAAGDTRAITVRTTGANAPGAWVVGTGSLMQLTNVDIQTSGIGSYGAAGVGAGNRLEINGGNVTSSGESSAGVVSNGSLVVIRPNASSQGTTVQTTGANSDGLIAYLGGKIDVDGMSIVTSGDASRGARAEYGGTLSLANSTITTAGLQGYGLSALGLDSSVNATNVNVVTTGGNVGAISANGIVAEFGASVTVNGASTVKTEGFSGMGLLSQVGGDSSEPETVLTFNGDGNASIFTLGDHAAGAAVCSRAVGASDCTDILSRDVSGEIGPRAVLNLGNADVSTQGASSFGLYTYGRGASLSAQNVAISTAGVNAHAAMVRNGGVLSASDSSLVSTGANAAGLFMTSPANVVGTAQLSNILIAATQGASIMVDDGAADITMLNSKAETNNGLWLSVAATDLVNPAVANLLVDRSIVTGAAITEPEATSNVTLSNGTVWSMSGSSNVSSLRNAASTISFAGPGLARSPGFKTLTVSGEYVGEGGLIEINTQLEGDDSLTDKLVINGNSSGNTSLQVNNANGKGAYTYNDGIQVVQVDGVSNGVFSLAGRVVAGSNEYLLFQGGKSNPDDGDWYLRSEVPVEPPVEPPIEPENPEPPVEPPVEPESPEPPVEPPVISPEGPNPGGSKPSLYRPEVGAYLGNQLAAIGMFQHTLHERVGELDFSEAQRGEDGTPGSVWMRVKRNDFTADTGSSQIDVQSTTDMIQVGADLVHWTDGDSRLHLGVMAGTGKAKTDVRSNVLGYKAKGEVEGYSVGVYGTWYQNAAQPTGAYVDSWLQFGDYDNSVKGDGLAREKYGSKTWAASVETGYAFEVGQGEGKAYYVEPQAQVIYTDYKADKHREANGTVVKSKNGKAVTTRLGARAYIRPTEKSGVRVQPFVAANLWRSSDDTSMSFNDTTHKLNTAKNVYEFKAGAEVDLGSGWSAWGHLGTQVAAGDQRDVSGQLGVKYSW</sequence>
<dbReference type="Pfam" id="PF13018">
    <property type="entry name" value="ESPR"/>
    <property type="match status" value="1"/>
</dbReference>
<dbReference type="PANTHER" id="PTHR12338:SF5">
    <property type="entry name" value="ANTIGEN 43-RELATED"/>
    <property type="match status" value="1"/>
</dbReference>
<dbReference type="InterPro" id="IPR024973">
    <property type="entry name" value="ESPR"/>
</dbReference>
<dbReference type="EMBL" id="AHOT01000001">
    <property type="protein sequence ID" value="EIM19039.1"/>
    <property type="molecule type" value="Genomic_DNA"/>
</dbReference>
<dbReference type="PANTHER" id="PTHR12338">
    <property type="entry name" value="AUTOTRANSPORTER"/>
    <property type="match status" value="1"/>
</dbReference>
<comment type="caution">
    <text evidence="4">The sequence shown here is derived from an EMBL/GenBank/DDBJ whole genome shotgun (WGS) entry which is preliminary data.</text>
</comment>
<evidence type="ECO:0000313" key="4">
    <source>
        <dbReference type="EMBL" id="EIM19039.1"/>
    </source>
</evidence>
<dbReference type="InterPro" id="IPR005546">
    <property type="entry name" value="Autotransporte_beta"/>
</dbReference>
<dbReference type="GO" id="GO:0019867">
    <property type="term" value="C:outer membrane"/>
    <property type="evidence" value="ECO:0007669"/>
    <property type="project" value="InterPro"/>
</dbReference>
<dbReference type="Pfam" id="PF18883">
    <property type="entry name" value="AC_1"/>
    <property type="match status" value="1"/>
</dbReference>
<evidence type="ECO:0000256" key="2">
    <source>
        <dbReference type="SAM" id="MobiDB-lite"/>
    </source>
</evidence>
<keyword evidence="1" id="KW-0843">Virulence</keyword>
<dbReference type="InterPro" id="IPR011050">
    <property type="entry name" value="Pectin_lyase_fold/virulence"/>
</dbReference>
<name>A0AB33X0X7_9PSED</name>
<dbReference type="PROSITE" id="PS51208">
    <property type="entry name" value="AUTOTRANSPORTER"/>
    <property type="match status" value="1"/>
</dbReference>
<evidence type="ECO:0000259" key="3">
    <source>
        <dbReference type="PROSITE" id="PS51208"/>
    </source>
</evidence>
<dbReference type="SUPFAM" id="SSF51126">
    <property type="entry name" value="Pectin lyase-like"/>
    <property type="match status" value="1"/>
</dbReference>
<dbReference type="InterPro" id="IPR043990">
    <property type="entry name" value="AC_1"/>
</dbReference>
<dbReference type="SUPFAM" id="SSF103515">
    <property type="entry name" value="Autotransporter"/>
    <property type="match status" value="1"/>
</dbReference>
<dbReference type="Gene3D" id="2.40.128.130">
    <property type="entry name" value="Autotransporter beta-domain"/>
    <property type="match status" value="1"/>
</dbReference>
<dbReference type="CDD" id="cd01344">
    <property type="entry name" value="PL2_Passenger_AT"/>
    <property type="match status" value="1"/>
</dbReference>
<dbReference type="Gene3D" id="2.160.20.20">
    <property type="match status" value="2"/>
</dbReference>
<gene>
    <name evidence="4" type="ORF">PchlO6_6079</name>
</gene>
<dbReference type="RefSeq" id="WP_009051506.1">
    <property type="nucleotide sequence ID" value="NZ_CM001490.1"/>
</dbReference>
<feature type="region of interest" description="Disordered" evidence="2">
    <location>
        <begin position="810"/>
        <end position="876"/>
    </location>
</feature>
<feature type="compositionally biased region" description="Pro residues" evidence="2">
    <location>
        <begin position="828"/>
        <end position="863"/>
    </location>
</feature>
<dbReference type="InterPro" id="IPR012332">
    <property type="entry name" value="Autotransporter_pectin_lyase_C"/>
</dbReference>
<feature type="domain" description="Autotransporter" evidence="3">
    <location>
        <begin position="916"/>
        <end position="1194"/>
    </location>
</feature>
<proteinExistence type="predicted"/>
<dbReference type="Proteomes" id="UP000003790">
    <property type="component" value="Chromosome"/>
</dbReference>
<organism evidence="4 5">
    <name type="scientific">Pseudomonas chlororaphis O6</name>
    <dbReference type="NCBI Taxonomy" id="1037915"/>
    <lineage>
        <taxon>Bacteria</taxon>
        <taxon>Pseudomonadati</taxon>
        <taxon>Pseudomonadota</taxon>
        <taxon>Gammaproteobacteria</taxon>
        <taxon>Pseudomonadales</taxon>
        <taxon>Pseudomonadaceae</taxon>
        <taxon>Pseudomonas</taxon>
    </lineage>
</organism>